<keyword evidence="1 3" id="KW-0732">Signal</keyword>
<feature type="chain" id="PRO_5023816754" description="Serine-threonine/tyrosine-protein kinase catalytic domain-containing protein" evidence="3">
    <location>
        <begin position="27"/>
        <end position="308"/>
    </location>
</feature>
<evidence type="ECO:0000259" key="4">
    <source>
        <dbReference type="Pfam" id="PF07714"/>
    </source>
</evidence>
<dbReference type="Pfam" id="PF07714">
    <property type="entry name" value="PK_Tyr_Ser-Thr"/>
    <property type="match status" value="1"/>
</dbReference>
<dbReference type="InterPro" id="IPR011009">
    <property type="entry name" value="Kinase-like_dom_sf"/>
</dbReference>
<dbReference type="InterPro" id="IPR001245">
    <property type="entry name" value="Ser-Thr/Tyr_kinase_cat_dom"/>
</dbReference>
<dbReference type="AlphaFoldDB" id="A0A5J9UEP3"/>
<proteinExistence type="predicted"/>
<dbReference type="SUPFAM" id="SSF56112">
    <property type="entry name" value="Protein kinase-like (PK-like)"/>
    <property type="match status" value="1"/>
</dbReference>
<protein>
    <recommendedName>
        <fullName evidence="4">Serine-threonine/tyrosine-protein kinase catalytic domain-containing protein</fullName>
    </recommendedName>
</protein>
<dbReference type="EMBL" id="RWGY01000026">
    <property type="protein sequence ID" value="TVU22219.1"/>
    <property type="molecule type" value="Genomic_DNA"/>
</dbReference>
<evidence type="ECO:0000256" key="3">
    <source>
        <dbReference type="SAM" id="SignalP"/>
    </source>
</evidence>
<keyword evidence="6" id="KW-1185">Reference proteome</keyword>
<evidence type="ECO:0000313" key="6">
    <source>
        <dbReference type="Proteomes" id="UP000324897"/>
    </source>
</evidence>
<organism evidence="5 6">
    <name type="scientific">Eragrostis curvula</name>
    <name type="common">weeping love grass</name>
    <dbReference type="NCBI Taxonomy" id="38414"/>
    <lineage>
        <taxon>Eukaryota</taxon>
        <taxon>Viridiplantae</taxon>
        <taxon>Streptophyta</taxon>
        <taxon>Embryophyta</taxon>
        <taxon>Tracheophyta</taxon>
        <taxon>Spermatophyta</taxon>
        <taxon>Magnoliopsida</taxon>
        <taxon>Liliopsida</taxon>
        <taxon>Poales</taxon>
        <taxon>Poaceae</taxon>
        <taxon>PACMAD clade</taxon>
        <taxon>Chloridoideae</taxon>
        <taxon>Eragrostideae</taxon>
        <taxon>Eragrostidinae</taxon>
        <taxon>Eragrostis</taxon>
    </lineage>
</organism>
<dbReference type="PANTHER" id="PTHR47976:SF9">
    <property type="entry name" value="OS01G0113650 PROTEIN"/>
    <property type="match status" value="1"/>
</dbReference>
<evidence type="ECO:0000256" key="2">
    <source>
        <dbReference type="ARBA" id="ARBA00022734"/>
    </source>
</evidence>
<dbReference type="GO" id="GO:0004672">
    <property type="term" value="F:protein kinase activity"/>
    <property type="evidence" value="ECO:0007669"/>
    <property type="project" value="InterPro"/>
</dbReference>
<gene>
    <name evidence="5" type="ORF">EJB05_31902</name>
</gene>
<feature type="signal peptide" evidence="3">
    <location>
        <begin position="1"/>
        <end position="26"/>
    </location>
</feature>
<sequence length="308" mass="33240">MIVGRTSFTLHLLPLFLYLSVATVGGADITNQCSYTVQAAALPGGNIKLKPGESWNHSCPSGTDYQIVFCPPIDFPDSAPAADSPAPMVTVGAAKLNVTNQCSYTMRPDALQGVKLEPGEWWTRTCPSGNDYQIVFCPQISFAASPPATNSPTPSVTPTNASFARSKVFGVIAEKADVYSFGVVVMEIISGRKNLDTSRSEESIHLITLLEEKAKSNKLADLIDKNSSDMQAHKQEMIDMMNLAMWCLQIDCKNRPRMSEVVKVLEGNMNAESNIDHNFVATSAAKFSIAENTSSSDPPLASDISGPR</sequence>
<dbReference type="Gramene" id="TVU22219">
    <property type="protein sequence ID" value="TVU22219"/>
    <property type="gene ID" value="EJB05_31902"/>
</dbReference>
<dbReference type="Proteomes" id="UP000324897">
    <property type="component" value="Unassembled WGS sequence"/>
</dbReference>
<reference evidence="5 6" key="1">
    <citation type="journal article" date="2019" name="Sci. Rep.">
        <title>A high-quality genome of Eragrostis curvula grass provides insights into Poaceae evolution and supports new strategies to enhance forage quality.</title>
        <authorList>
            <person name="Carballo J."/>
            <person name="Santos B.A.C.M."/>
            <person name="Zappacosta D."/>
            <person name="Garbus I."/>
            <person name="Selva J.P."/>
            <person name="Gallo C.A."/>
            <person name="Diaz A."/>
            <person name="Albertini E."/>
            <person name="Caccamo M."/>
            <person name="Echenique V."/>
        </authorList>
    </citation>
    <scope>NUCLEOTIDE SEQUENCE [LARGE SCALE GENOMIC DNA]</scope>
    <source>
        <strain evidence="6">cv. Victoria</strain>
        <tissue evidence="5">Leaf</tissue>
    </source>
</reference>
<dbReference type="OrthoDB" id="614891at2759"/>
<keyword evidence="2" id="KW-0430">Lectin</keyword>
<dbReference type="Gene3D" id="1.10.510.10">
    <property type="entry name" value="Transferase(Phosphotransferase) domain 1"/>
    <property type="match status" value="1"/>
</dbReference>
<dbReference type="PANTHER" id="PTHR47976">
    <property type="entry name" value="G-TYPE LECTIN S-RECEPTOR-LIKE SERINE/THREONINE-PROTEIN KINASE SD2-5"/>
    <property type="match status" value="1"/>
</dbReference>
<evidence type="ECO:0000313" key="5">
    <source>
        <dbReference type="EMBL" id="TVU22219.1"/>
    </source>
</evidence>
<feature type="non-terminal residue" evidence="5">
    <location>
        <position position="1"/>
    </location>
</feature>
<name>A0A5J9UEP3_9POAL</name>
<evidence type="ECO:0000256" key="1">
    <source>
        <dbReference type="ARBA" id="ARBA00022729"/>
    </source>
</evidence>
<dbReference type="InterPro" id="IPR051343">
    <property type="entry name" value="G-type_lectin_kinases/EP1-like"/>
</dbReference>
<feature type="domain" description="Serine-threonine/tyrosine-protein kinase catalytic" evidence="4">
    <location>
        <begin position="171"/>
        <end position="265"/>
    </location>
</feature>
<comment type="caution">
    <text evidence="5">The sequence shown here is derived from an EMBL/GenBank/DDBJ whole genome shotgun (WGS) entry which is preliminary data.</text>
</comment>
<accession>A0A5J9UEP3</accession>